<feature type="domain" description="Retrotransposon gag" evidence="2">
    <location>
        <begin position="12"/>
        <end position="106"/>
    </location>
</feature>
<reference evidence="3 4" key="1">
    <citation type="journal article" date="2015" name="Proc. Natl. Acad. Sci. U.S.A.">
        <title>The resurrection genome of Boea hygrometrica: A blueprint for survival of dehydration.</title>
        <authorList>
            <person name="Xiao L."/>
            <person name="Yang G."/>
            <person name="Zhang L."/>
            <person name="Yang X."/>
            <person name="Zhao S."/>
            <person name="Ji Z."/>
            <person name="Zhou Q."/>
            <person name="Hu M."/>
            <person name="Wang Y."/>
            <person name="Chen M."/>
            <person name="Xu Y."/>
            <person name="Jin H."/>
            <person name="Xiao X."/>
            <person name="Hu G."/>
            <person name="Bao F."/>
            <person name="Hu Y."/>
            <person name="Wan P."/>
            <person name="Li L."/>
            <person name="Deng X."/>
            <person name="Kuang T."/>
            <person name="Xiang C."/>
            <person name="Zhu J.K."/>
            <person name="Oliver M.J."/>
            <person name="He Y."/>
        </authorList>
    </citation>
    <scope>NUCLEOTIDE SEQUENCE [LARGE SCALE GENOMIC DNA]</scope>
    <source>
        <strain evidence="4">cv. XS01</strain>
    </source>
</reference>
<organism evidence="3 4">
    <name type="scientific">Dorcoceras hygrometricum</name>
    <dbReference type="NCBI Taxonomy" id="472368"/>
    <lineage>
        <taxon>Eukaryota</taxon>
        <taxon>Viridiplantae</taxon>
        <taxon>Streptophyta</taxon>
        <taxon>Embryophyta</taxon>
        <taxon>Tracheophyta</taxon>
        <taxon>Spermatophyta</taxon>
        <taxon>Magnoliopsida</taxon>
        <taxon>eudicotyledons</taxon>
        <taxon>Gunneridae</taxon>
        <taxon>Pentapetalae</taxon>
        <taxon>asterids</taxon>
        <taxon>lamiids</taxon>
        <taxon>Lamiales</taxon>
        <taxon>Gesneriaceae</taxon>
        <taxon>Didymocarpoideae</taxon>
        <taxon>Trichosporeae</taxon>
        <taxon>Loxocarpinae</taxon>
        <taxon>Dorcoceras</taxon>
    </lineage>
</organism>
<dbReference type="EMBL" id="KQ995681">
    <property type="protein sequence ID" value="KZV46305.1"/>
    <property type="molecule type" value="Genomic_DNA"/>
</dbReference>
<evidence type="ECO:0000256" key="1">
    <source>
        <dbReference type="SAM" id="Phobius"/>
    </source>
</evidence>
<dbReference type="AlphaFoldDB" id="A0A2Z7CJ20"/>
<keyword evidence="1" id="KW-0472">Membrane</keyword>
<evidence type="ECO:0000259" key="2">
    <source>
        <dbReference type="Pfam" id="PF03732"/>
    </source>
</evidence>
<feature type="transmembrane region" description="Helical" evidence="1">
    <location>
        <begin position="20"/>
        <end position="39"/>
    </location>
</feature>
<dbReference type="Proteomes" id="UP000250235">
    <property type="component" value="Unassembled WGS sequence"/>
</dbReference>
<protein>
    <recommendedName>
        <fullName evidence="2">Retrotransposon gag domain-containing protein</fullName>
    </recommendedName>
</protein>
<proteinExistence type="predicted"/>
<accession>A0A2Z7CJ20</accession>
<keyword evidence="1" id="KW-1133">Transmembrane helix</keyword>
<evidence type="ECO:0000313" key="3">
    <source>
        <dbReference type="EMBL" id="KZV46305.1"/>
    </source>
</evidence>
<gene>
    <name evidence="3" type="ORF">F511_20654</name>
</gene>
<evidence type="ECO:0000313" key="4">
    <source>
        <dbReference type="Proteomes" id="UP000250235"/>
    </source>
</evidence>
<dbReference type="InterPro" id="IPR005162">
    <property type="entry name" value="Retrotrans_gag_dom"/>
</dbReference>
<keyword evidence="1" id="KW-0812">Transmembrane</keyword>
<dbReference type="OrthoDB" id="913731at2759"/>
<keyword evidence="4" id="KW-1185">Reference proteome</keyword>
<dbReference type="Pfam" id="PF03732">
    <property type="entry name" value="Retrotrans_gag"/>
    <property type="match status" value="1"/>
</dbReference>
<name>A0A2Z7CJ20_9LAMI</name>
<sequence length="156" mass="18322">MGLANADKVPCAIFMLKGDVVLWWKGAVVGLFLKSLSWYEFKKVFFEKYFTVDARSHLIREFMSIRQGDKSVAEYVRHFERGCTFVTSIATVESEKLRQFTDGLRPDIRHDVNMADVETYSGAVNRLYRSERGRKYMRENYQRKRQMQQPTRGQSS</sequence>